<protein>
    <submittedName>
        <fullName evidence="2">Uncharacterized protein</fullName>
    </submittedName>
</protein>
<dbReference type="KEGG" id="olu:OSTLU_27658"/>
<keyword evidence="1" id="KW-0472">Membrane</keyword>
<gene>
    <name evidence="2" type="ORF">OSTLU_27658</name>
</gene>
<keyword evidence="1" id="KW-1133">Transmembrane helix</keyword>
<reference evidence="2 3" key="1">
    <citation type="journal article" date="2007" name="Proc. Natl. Acad. Sci. U.S.A.">
        <title>The tiny eukaryote Ostreococcus provides genomic insights into the paradox of plankton speciation.</title>
        <authorList>
            <person name="Palenik B."/>
            <person name="Grimwood J."/>
            <person name="Aerts A."/>
            <person name="Rouze P."/>
            <person name="Salamov A."/>
            <person name="Putnam N."/>
            <person name="Dupont C."/>
            <person name="Jorgensen R."/>
            <person name="Derelle E."/>
            <person name="Rombauts S."/>
            <person name="Zhou K."/>
            <person name="Otillar R."/>
            <person name="Merchant S.S."/>
            <person name="Podell S."/>
            <person name="Gaasterland T."/>
            <person name="Napoli C."/>
            <person name="Gendler K."/>
            <person name="Manuell A."/>
            <person name="Tai V."/>
            <person name="Vallon O."/>
            <person name="Piganeau G."/>
            <person name="Jancek S."/>
            <person name="Heijde M."/>
            <person name="Jabbari K."/>
            <person name="Bowler C."/>
            <person name="Lohr M."/>
            <person name="Robbens S."/>
            <person name="Werner G."/>
            <person name="Dubchak I."/>
            <person name="Pazour G.J."/>
            <person name="Ren Q."/>
            <person name="Paulsen I."/>
            <person name="Delwiche C."/>
            <person name="Schmutz J."/>
            <person name="Rokhsar D."/>
            <person name="Van de Peer Y."/>
            <person name="Moreau H."/>
            <person name="Grigoriev I.V."/>
        </authorList>
    </citation>
    <scope>NUCLEOTIDE SEQUENCE [LARGE SCALE GENOMIC DNA]</scope>
    <source>
        <strain evidence="2 3">CCE9901</strain>
    </source>
</reference>
<dbReference type="PANTHER" id="PTHR36377:SF1">
    <property type="entry name" value="DNA MISMATCH REPAIR PROTEIN"/>
    <property type="match status" value="1"/>
</dbReference>
<dbReference type="AlphaFoldDB" id="A4S7Y1"/>
<dbReference type="HOGENOM" id="CLU_2744568_0_0_1"/>
<evidence type="ECO:0000313" key="3">
    <source>
        <dbReference type="Proteomes" id="UP000001568"/>
    </source>
</evidence>
<evidence type="ECO:0000256" key="1">
    <source>
        <dbReference type="SAM" id="Phobius"/>
    </source>
</evidence>
<keyword evidence="3" id="KW-1185">Reference proteome</keyword>
<evidence type="ECO:0000313" key="2">
    <source>
        <dbReference type="EMBL" id="ABO99649.1"/>
    </source>
</evidence>
<dbReference type="Proteomes" id="UP000001568">
    <property type="component" value="Chromosome 14"/>
</dbReference>
<feature type="transmembrane region" description="Helical" evidence="1">
    <location>
        <begin position="14"/>
        <end position="34"/>
    </location>
</feature>
<dbReference type="OrthoDB" id="511541at2759"/>
<organism evidence="2 3">
    <name type="scientific">Ostreococcus lucimarinus (strain CCE9901)</name>
    <dbReference type="NCBI Taxonomy" id="436017"/>
    <lineage>
        <taxon>Eukaryota</taxon>
        <taxon>Viridiplantae</taxon>
        <taxon>Chlorophyta</taxon>
        <taxon>Mamiellophyceae</taxon>
        <taxon>Mamiellales</taxon>
        <taxon>Bathycoccaceae</taxon>
        <taxon>Ostreococcus</taxon>
    </lineage>
</organism>
<sequence>MRVKPHAHAFDRAFYAKLAGVSFVIGAAFEAFMLKTDFYAKVVHIEAERRFLAEQRREGEGSRDVGSRSAS</sequence>
<dbReference type="EMBL" id="CP000594">
    <property type="protein sequence ID" value="ABO99649.1"/>
    <property type="molecule type" value="Genomic_DNA"/>
</dbReference>
<proteinExistence type="predicted"/>
<dbReference type="Gramene" id="ABO99649">
    <property type="protein sequence ID" value="ABO99649"/>
    <property type="gene ID" value="OSTLU_27658"/>
</dbReference>
<name>A4S7Y1_OSTLU</name>
<dbReference type="GeneID" id="5005440"/>
<dbReference type="PANTHER" id="PTHR36377">
    <property type="entry name" value="DNA MISMATCH REPAIR PROTEIN"/>
    <property type="match status" value="1"/>
</dbReference>
<accession>A4S7Y1</accession>
<dbReference type="RefSeq" id="XP_001421356.1">
    <property type="nucleotide sequence ID" value="XM_001421319.1"/>
</dbReference>
<keyword evidence="1" id="KW-0812">Transmembrane</keyword>